<protein>
    <submittedName>
        <fullName evidence="1">Uncharacterized protein</fullName>
    </submittedName>
</protein>
<keyword evidence="2" id="KW-1185">Reference proteome</keyword>
<dbReference type="AlphaFoldDB" id="A0AAD9QI01"/>
<evidence type="ECO:0000313" key="2">
    <source>
        <dbReference type="Proteomes" id="UP001249851"/>
    </source>
</evidence>
<evidence type="ECO:0000313" key="1">
    <source>
        <dbReference type="EMBL" id="KAK2561276.1"/>
    </source>
</evidence>
<comment type="caution">
    <text evidence="1">The sequence shown here is derived from an EMBL/GenBank/DDBJ whole genome shotgun (WGS) entry which is preliminary data.</text>
</comment>
<accession>A0AAD9QI01</accession>
<organism evidence="1 2">
    <name type="scientific">Acropora cervicornis</name>
    <name type="common">Staghorn coral</name>
    <dbReference type="NCBI Taxonomy" id="6130"/>
    <lineage>
        <taxon>Eukaryota</taxon>
        <taxon>Metazoa</taxon>
        <taxon>Cnidaria</taxon>
        <taxon>Anthozoa</taxon>
        <taxon>Hexacorallia</taxon>
        <taxon>Scleractinia</taxon>
        <taxon>Astrocoeniina</taxon>
        <taxon>Acroporidae</taxon>
        <taxon>Acropora</taxon>
    </lineage>
</organism>
<sequence length="79" mass="9340">MKLVFERCKDDFSGRNKLCRRRKESRLVLSLTFQHAKEQAPQRRHITGIEIVMLLFSFILGNLDRHYRVLAQCKVALPI</sequence>
<name>A0AAD9QI01_ACRCE</name>
<reference evidence="1" key="2">
    <citation type="journal article" date="2023" name="Science">
        <title>Genomic signatures of disease resistance in endangered staghorn corals.</title>
        <authorList>
            <person name="Vollmer S.V."/>
            <person name="Selwyn J.D."/>
            <person name="Despard B.A."/>
            <person name="Roesel C.L."/>
        </authorList>
    </citation>
    <scope>NUCLEOTIDE SEQUENCE</scope>
    <source>
        <strain evidence="1">K2</strain>
    </source>
</reference>
<proteinExistence type="predicted"/>
<dbReference type="EMBL" id="JARQWQ010000033">
    <property type="protein sequence ID" value="KAK2561276.1"/>
    <property type="molecule type" value="Genomic_DNA"/>
</dbReference>
<reference evidence="1" key="1">
    <citation type="journal article" date="2023" name="G3 (Bethesda)">
        <title>Whole genome assembly and annotation of the endangered Caribbean coral Acropora cervicornis.</title>
        <authorList>
            <person name="Selwyn J.D."/>
            <person name="Vollmer S.V."/>
        </authorList>
    </citation>
    <scope>NUCLEOTIDE SEQUENCE</scope>
    <source>
        <strain evidence="1">K2</strain>
    </source>
</reference>
<dbReference type="Proteomes" id="UP001249851">
    <property type="component" value="Unassembled WGS sequence"/>
</dbReference>
<gene>
    <name evidence="1" type="ORF">P5673_015758</name>
</gene>